<keyword evidence="1" id="KW-0808">Transferase</keyword>
<dbReference type="EMBL" id="JAPFFK010000010">
    <property type="protein sequence ID" value="KAJ6740142.1"/>
    <property type="molecule type" value="Genomic_DNA"/>
</dbReference>
<comment type="caution">
    <text evidence="2">The sequence shown here is derived from an EMBL/GenBank/DDBJ whole genome shotgun (WGS) entry which is preliminary data.</text>
</comment>
<evidence type="ECO:0000313" key="3">
    <source>
        <dbReference type="Proteomes" id="UP001151532"/>
    </source>
</evidence>
<dbReference type="OrthoDB" id="5835829at2759"/>
<sequence length="136" mass="14818">MKITKPCVALVASPGMGHLIPNHRAWETPDISGLVDSATSIYTQLAIMMRLALPNLQAAISAMESHPVALIVDLFGTELLVLGGEFKMLKYIFITSNAWYLALNTYVPTLDKNELDKHVEKPGTTVDPGLPAGFIR</sequence>
<accession>A0A9Q0ZMU4</accession>
<dbReference type="PANTHER" id="PTHR48046:SF7">
    <property type="entry name" value="UDP-GLYCOSYLTRANSFERASE 72E1"/>
    <property type="match status" value="1"/>
</dbReference>
<dbReference type="Proteomes" id="UP001151532">
    <property type="component" value="Chromosome 7"/>
</dbReference>
<dbReference type="GO" id="GO:0047209">
    <property type="term" value="F:coniferyl-alcohol glucosyltransferase activity"/>
    <property type="evidence" value="ECO:0007669"/>
    <property type="project" value="TreeGrafter"/>
</dbReference>
<reference evidence="2" key="1">
    <citation type="submission" date="2022-11" db="EMBL/GenBank/DDBJ databases">
        <authorList>
            <person name="Hyden B.L."/>
            <person name="Feng K."/>
            <person name="Yates T."/>
            <person name="Jawdy S."/>
            <person name="Smart L.B."/>
            <person name="Muchero W."/>
        </authorList>
    </citation>
    <scope>NUCLEOTIDE SEQUENCE</scope>
    <source>
        <tissue evidence="2">Shoot tip</tissue>
    </source>
</reference>
<evidence type="ECO:0000313" key="2">
    <source>
        <dbReference type="EMBL" id="KAJ6740142.1"/>
    </source>
</evidence>
<dbReference type="SUPFAM" id="SSF53756">
    <property type="entry name" value="UDP-Glycosyltransferase/glycogen phosphorylase"/>
    <property type="match status" value="1"/>
</dbReference>
<proteinExistence type="predicted"/>
<dbReference type="PANTHER" id="PTHR48046">
    <property type="entry name" value="UDP-GLYCOSYLTRANSFERASE 72E1"/>
    <property type="match status" value="1"/>
</dbReference>
<dbReference type="AlphaFoldDB" id="A0A9Q0ZMU4"/>
<name>A0A9Q0ZMU4_SALPP</name>
<keyword evidence="1" id="KW-0328">Glycosyltransferase</keyword>
<dbReference type="Gene3D" id="3.40.50.2000">
    <property type="entry name" value="Glycogen Phosphorylase B"/>
    <property type="match status" value="1"/>
</dbReference>
<protein>
    <submittedName>
        <fullName evidence="2">GLYCOSYLTRANSFERASE</fullName>
    </submittedName>
</protein>
<reference evidence="2" key="2">
    <citation type="journal article" date="2023" name="Int. J. Mol. Sci.">
        <title>De Novo Assembly and Annotation of 11 Diverse Shrub Willow (Salix) Genomes Reveals Novel Gene Organization in Sex-Linked Regions.</title>
        <authorList>
            <person name="Hyden B."/>
            <person name="Feng K."/>
            <person name="Yates T.B."/>
            <person name="Jawdy S."/>
            <person name="Cereghino C."/>
            <person name="Smart L.B."/>
            <person name="Muchero W."/>
        </authorList>
    </citation>
    <scope>NUCLEOTIDE SEQUENCE</scope>
    <source>
        <tissue evidence="2">Shoot tip</tissue>
    </source>
</reference>
<evidence type="ECO:0000256" key="1">
    <source>
        <dbReference type="ARBA" id="ARBA00022676"/>
    </source>
</evidence>
<gene>
    <name evidence="2" type="ORF">OIU79_000305</name>
</gene>
<keyword evidence="3" id="KW-1185">Reference proteome</keyword>
<organism evidence="2 3">
    <name type="scientific">Salix purpurea</name>
    <name type="common">Purple osier willow</name>
    <dbReference type="NCBI Taxonomy" id="77065"/>
    <lineage>
        <taxon>Eukaryota</taxon>
        <taxon>Viridiplantae</taxon>
        <taxon>Streptophyta</taxon>
        <taxon>Embryophyta</taxon>
        <taxon>Tracheophyta</taxon>
        <taxon>Spermatophyta</taxon>
        <taxon>Magnoliopsida</taxon>
        <taxon>eudicotyledons</taxon>
        <taxon>Gunneridae</taxon>
        <taxon>Pentapetalae</taxon>
        <taxon>rosids</taxon>
        <taxon>fabids</taxon>
        <taxon>Malpighiales</taxon>
        <taxon>Salicaceae</taxon>
        <taxon>Saliceae</taxon>
        <taxon>Salix</taxon>
    </lineage>
</organism>